<feature type="compositionally biased region" description="Basic and acidic residues" evidence="1">
    <location>
        <begin position="511"/>
        <end position="523"/>
    </location>
</feature>
<feature type="compositionally biased region" description="Basic and acidic residues" evidence="1">
    <location>
        <begin position="149"/>
        <end position="218"/>
    </location>
</feature>
<feature type="compositionally biased region" description="Basic and acidic residues" evidence="1">
    <location>
        <begin position="434"/>
        <end position="443"/>
    </location>
</feature>
<dbReference type="EnsemblPlants" id="PNT74280">
    <property type="protein sequence ID" value="PNT74280"/>
    <property type="gene ID" value="BRADI_1g11900v3"/>
</dbReference>
<keyword evidence="2" id="KW-0732">Signal</keyword>
<feature type="compositionally biased region" description="Basic residues" evidence="1">
    <location>
        <begin position="365"/>
        <end position="376"/>
    </location>
</feature>
<dbReference type="EMBL" id="CM000880">
    <property type="protein sequence ID" value="PNT74281.1"/>
    <property type="molecule type" value="Genomic_DNA"/>
</dbReference>
<evidence type="ECO:0000313" key="5">
    <source>
        <dbReference type="Proteomes" id="UP000008810"/>
    </source>
</evidence>
<dbReference type="HOGENOM" id="CLU_443033_0_0_1"/>
<evidence type="ECO:0000313" key="4">
    <source>
        <dbReference type="EnsemblPlants" id="PNT74280"/>
    </source>
</evidence>
<dbReference type="InParanoid" id="I1GPD8"/>
<evidence type="ECO:0000256" key="1">
    <source>
        <dbReference type="SAM" id="MobiDB-lite"/>
    </source>
</evidence>
<feature type="region of interest" description="Disordered" evidence="1">
    <location>
        <begin position="149"/>
        <end position="479"/>
    </location>
</feature>
<dbReference type="Gramene" id="PNT74280">
    <property type="protein sequence ID" value="PNT74280"/>
    <property type="gene ID" value="BRADI_1g11900v3"/>
</dbReference>
<keyword evidence="5" id="KW-1185">Reference proteome</keyword>
<gene>
    <name evidence="3" type="ORF">BRADI_1g11900v3</name>
</gene>
<reference evidence="3" key="2">
    <citation type="submission" date="2017-06" db="EMBL/GenBank/DDBJ databases">
        <title>WGS assembly of Brachypodium distachyon.</title>
        <authorList>
            <consortium name="The International Brachypodium Initiative"/>
            <person name="Lucas S."/>
            <person name="Harmon-Smith M."/>
            <person name="Lail K."/>
            <person name="Tice H."/>
            <person name="Grimwood J."/>
            <person name="Bruce D."/>
            <person name="Barry K."/>
            <person name="Shu S."/>
            <person name="Lindquist E."/>
            <person name="Wang M."/>
            <person name="Pitluck S."/>
            <person name="Vogel J.P."/>
            <person name="Garvin D.F."/>
            <person name="Mockler T.C."/>
            <person name="Schmutz J."/>
            <person name="Rokhsar D."/>
            <person name="Bevan M.W."/>
        </authorList>
    </citation>
    <scope>NUCLEOTIDE SEQUENCE</scope>
    <source>
        <strain evidence="3">Bd21</strain>
    </source>
</reference>
<evidence type="ECO:0008006" key="6">
    <source>
        <dbReference type="Google" id="ProtNLM"/>
    </source>
</evidence>
<sequence length="617" mass="67306">MALLRFLIIIIYQKGCENKVMARRDTTCVDQTQRPSHGSCGVIELSQWKPRLRRSTGPSVSMAHCSQVTTTKRTMLNVSLQKEKEKFNLPLVLGFIALFPFRRLPEWRGRGNGMDTVAGPRAKQKLGRPLIPPNYVSLRHLQELRLKEEEQRQREEEEAAARVREEQRRREEEEAAERRRVVEEQRRRDEEEAAARRRVLEEQRRREEEEAAARRVKEAAAAAPMKPSSSSNTSFGYKERSRGGQRSVVVAHRRRPPSRGEGTAMKSDGATGGCHGQKGPDGDAANAPLGTGRKAQNEGKEKDKVLATISGGSGEPTGEATASLYGGNPEEKKKVEASGYQGSASGMMSSAPGELAEAGIGSHRGSGRQKHKHKGKKGLDGRSIEIALSSMTGKQDSSPPRGINSENIEKGSGEPHTGTASSGALDVSPPSGAKSEKIGKNKPSEGMCADMVPSSNMRYRKTAKTRPTVRSNRRSSGGQGLMWEAKSEGLGEKQTVVEVSAQSQTSAEGCNNRRMEVKSESSGKKQLMVKVVAQPCLATEDSSNRRRDSGQGTIREAKCEGLDEKQPVVEVRATAQWKLWRVRHSHERLPGGGSGVAGEHGGVWVPKATAVRDSANM</sequence>
<reference evidence="4" key="3">
    <citation type="submission" date="2018-08" db="UniProtKB">
        <authorList>
            <consortium name="EnsemblPlants"/>
        </authorList>
    </citation>
    <scope>IDENTIFICATION</scope>
    <source>
        <strain evidence="4">cv. Bd21</strain>
    </source>
</reference>
<organism evidence="3">
    <name type="scientific">Brachypodium distachyon</name>
    <name type="common">Purple false brome</name>
    <name type="synonym">Trachynia distachya</name>
    <dbReference type="NCBI Taxonomy" id="15368"/>
    <lineage>
        <taxon>Eukaryota</taxon>
        <taxon>Viridiplantae</taxon>
        <taxon>Streptophyta</taxon>
        <taxon>Embryophyta</taxon>
        <taxon>Tracheophyta</taxon>
        <taxon>Spermatophyta</taxon>
        <taxon>Magnoliopsida</taxon>
        <taxon>Liliopsida</taxon>
        <taxon>Poales</taxon>
        <taxon>Poaceae</taxon>
        <taxon>BOP clade</taxon>
        <taxon>Pooideae</taxon>
        <taxon>Stipodae</taxon>
        <taxon>Brachypodieae</taxon>
        <taxon>Brachypodium</taxon>
    </lineage>
</organism>
<feature type="signal peptide" evidence="2">
    <location>
        <begin position="1"/>
        <end position="18"/>
    </location>
</feature>
<dbReference type="AlphaFoldDB" id="I1GPD8"/>
<dbReference type="EMBL" id="CM000880">
    <property type="protein sequence ID" value="PNT74280.1"/>
    <property type="molecule type" value="Genomic_DNA"/>
</dbReference>
<accession>I1GPD8</accession>
<feature type="region of interest" description="Disordered" evidence="1">
    <location>
        <begin position="502"/>
        <end position="526"/>
    </location>
</feature>
<protein>
    <recommendedName>
        <fullName evidence="6">TPX2 C-terminal domain-containing protein</fullName>
    </recommendedName>
</protein>
<feature type="chain" id="PRO_5003642365" description="TPX2 C-terminal domain-containing protein" evidence="2">
    <location>
        <begin position="19"/>
        <end position="617"/>
    </location>
</feature>
<feature type="compositionally biased region" description="Low complexity" evidence="1">
    <location>
        <begin position="337"/>
        <end position="351"/>
    </location>
</feature>
<dbReference type="Proteomes" id="UP000008810">
    <property type="component" value="Chromosome 1"/>
</dbReference>
<dbReference type="OMA" id="HSHERLP"/>
<name>I1GPD8_BRADI</name>
<evidence type="ECO:0000313" key="3">
    <source>
        <dbReference type="EMBL" id="PNT74280.1"/>
    </source>
</evidence>
<reference evidence="3 4" key="1">
    <citation type="journal article" date="2010" name="Nature">
        <title>Genome sequencing and analysis of the model grass Brachypodium distachyon.</title>
        <authorList>
            <consortium name="International Brachypodium Initiative"/>
        </authorList>
    </citation>
    <scope>NUCLEOTIDE SEQUENCE [LARGE SCALE GENOMIC DNA]</scope>
    <source>
        <strain evidence="3 4">Bd21</strain>
    </source>
</reference>
<dbReference type="eggNOG" id="ENOG502R3PD">
    <property type="taxonomic scope" value="Eukaryota"/>
</dbReference>
<evidence type="ECO:0000256" key="2">
    <source>
        <dbReference type="SAM" id="SignalP"/>
    </source>
</evidence>
<dbReference type="EnsemblPlants" id="PNT74281">
    <property type="protein sequence ID" value="PNT74281"/>
    <property type="gene ID" value="BRADI_1g11900v3"/>
</dbReference>
<dbReference type="Gramene" id="PNT74281">
    <property type="protein sequence ID" value="PNT74281"/>
    <property type="gene ID" value="BRADI_1g11900v3"/>
</dbReference>
<proteinExistence type="predicted"/>
<dbReference type="STRING" id="15368.I1GPD8"/>
<feature type="compositionally biased region" description="Polar residues" evidence="1">
    <location>
        <begin position="389"/>
        <end position="398"/>
    </location>
</feature>
<feature type="compositionally biased region" description="Basic and acidic residues" evidence="1">
    <location>
        <begin position="295"/>
        <end position="305"/>
    </location>
</feature>